<reference evidence="2 3" key="1">
    <citation type="journal article" date="2017" name="Curr. Microbiol.">
        <title>Mucilaginibacter ginsenosidivorans sp. nov., Isolated from Soil of Ginseng Field.</title>
        <authorList>
            <person name="Kim M.M."/>
            <person name="Siddiqi M.Z."/>
            <person name="Im W.T."/>
        </authorList>
    </citation>
    <scope>NUCLEOTIDE SEQUENCE [LARGE SCALE GENOMIC DNA]</scope>
    <source>
        <strain evidence="2 3">Gsoil 3017</strain>
    </source>
</reference>
<evidence type="ECO:0000313" key="3">
    <source>
        <dbReference type="Proteomes" id="UP000321479"/>
    </source>
</evidence>
<accession>A0A5B8UZP2</accession>
<name>A0A5B8UZP2_9SPHI</name>
<feature type="chain" id="PRO_5022789680" description="Cytochrome P460 domain-containing protein" evidence="1">
    <location>
        <begin position="20"/>
        <end position="154"/>
    </location>
</feature>
<keyword evidence="1" id="KW-0732">Signal</keyword>
<dbReference type="EMBL" id="CP042436">
    <property type="protein sequence ID" value="QEC63756.1"/>
    <property type="molecule type" value="Genomic_DNA"/>
</dbReference>
<dbReference type="RefSeq" id="WP_147032330.1">
    <property type="nucleotide sequence ID" value="NZ_CP042436.1"/>
</dbReference>
<sequence length="154" mass="16957">MKFHILLFVLAALSITACKQDKAPDEDINYKASVPSAFGISNLGLIASSINKRQHTMATLYGNSVSVSRSRSNGPIAPGEKLVLVTWKQKPDEHWFGANIPADVESVEQITTASDPQTIHYSRYMRKQHGIVRDTTGQNGRIKSIFAMQASIMP</sequence>
<dbReference type="Proteomes" id="UP000321479">
    <property type="component" value="Chromosome"/>
</dbReference>
<proteinExistence type="predicted"/>
<feature type="signal peptide" evidence="1">
    <location>
        <begin position="1"/>
        <end position="19"/>
    </location>
</feature>
<dbReference type="OrthoDB" id="674757at2"/>
<evidence type="ECO:0000256" key="1">
    <source>
        <dbReference type="SAM" id="SignalP"/>
    </source>
</evidence>
<dbReference type="KEGG" id="mgin:FRZ54_14650"/>
<keyword evidence="3" id="KW-1185">Reference proteome</keyword>
<organism evidence="2 3">
    <name type="scientific">Mucilaginibacter ginsenosidivorans</name>
    <dbReference type="NCBI Taxonomy" id="398053"/>
    <lineage>
        <taxon>Bacteria</taxon>
        <taxon>Pseudomonadati</taxon>
        <taxon>Bacteroidota</taxon>
        <taxon>Sphingobacteriia</taxon>
        <taxon>Sphingobacteriales</taxon>
        <taxon>Sphingobacteriaceae</taxon>
        <taxon>Mucilaginibacter</taxon>
    </lineage>
</organism>
<protein>
    <recommendedName>
        <fullName evidence="4">Cytochrome P460 domain-containing protein</fullName>
    </recommendedName>
</protein>
<dbReference type="PROSITE" id="PS51257">
    <property type="entry name" value="PROKAR_LIPOPROTEIN"/>
    <property type="match status" value="1"/>
</dbReference>
<evidence type="ECO:0000313" key="2">
    <source>
        <dbReference type="EMBL" id="QEC63756.1"/>
    </source>
</evidence>
<evidence type="ECO:0008006" key="4">
    <source>
        <dbReference type="Google" id="ProtNLM"/>
    </source>
</evidence>
<gene>
    <name evidence="2" type="ORF">FRZ54_14650</name>
</gene>
<dbReference type="AlphaFoldDB" id="A0A5B8UZP2"/>